<dbReference type="PANTHER" id="PTHR23172:SF19">
    <property type="entry name" value="J DOMAIN-CONTAINING PROTEIN"/>
    <property type="match status" value="1"/>
</dbReference>
<dbReference type="EMBL" id="BIMX01000003">
    <property type="protein sequence ID" value="GCE97774.1"/>
    <property type="molecule type" value="Genomic_DNA"/>
</dbReference>
<protein>
    <recommendedName>
        <fullName evidence="2">SWA2-like ubiquitin-associated domain-containing protein</fullName>
    </recommendedName>
</protein>
<feature type="domain" description="SWA2-like ubiquitin-associated" evidence="2">
    <location>
        <begin position="118"/>
        <end position="161"/>
    </location>
</feature>
<dbReference type="Gene3D" id="1.10.8.10">
    <property type="entry name" value="DNA helicase RuvA subunit, C-terminal domain"/>
    <property type="match status" value="1"/>
</dbReference>
<accession>A0A4C2E0H7</accession>
<dbReference type="Gene3D" id="1.25.40.10">
    <property type="entry name" value="Tetratricopeptide repeat domain"/>
    <property type="match status" value="1"/>
</dbReference>
<evidence type="ECO:0000259" key="2">
    <source>
        <dbReference type="Pfam" id="PF09145"/>
    </source>
</evidence>
<dbReference type="InterPro" id="IPR036869">
    <property type="entry name" value="J_dom_sf"/>
</dbReference>
<dbReference type="PANTHER" id="PTHR23172">
    <property type="entry name" value="AUXILIN/CYCLIN G-ASSOCIATED KINASE-RELATED"/>
    <property type="match status" value="1"/>
</dbReference>
<dbReference type="CDD" id="cd14329">
    <property type="entry name" value="UBA_SWA2p_like"/>
    <property type="match status" value="1"/>
</dbReference>
<dbReference type="GO" id="GO:0005737">
    <property type="term" value="C:cytoplasm"/>
    <property type="evidence" value="ECO:0007669"/>
    <property type="project" value="TreeGrafter"/>
</dbReference>
<dbReference type="SUPFAM" id="SSF46934">
    <property type="entry name" value="UBA-like"/>
    <property type="match status" value="1"/>
</dbReference>
<sequence length="636" mass="72098">MGDPFADLLTQFKGGESNSKAEEHKNKPLAAHNSNVSAKRETSSLPIQSRPVTTASNSKIDDDFEQLFGIKSNANNSNGDINNKPNATSENHFDSAFDLLQTTPEKHEPSANKESEALVDEVRDMEIAKLMSLGYSIDKANASYDKGLLYNNVLEEKRRKKLHKYQPEYQTAEINWERENSVPKDDRSGRNDMNLFSLASGMFNKGKKFVDQLNLFPDQEDRLGPYRNDKSKQKQALEPELPRRHQGNRIPNPDTRKPSRAEYERTSRHQQSISEAQEGDLLGDFQDKLSLKARRDHPLSTAPPQTEEALLDFDASPANSASGSLSDSKQVSPVPVISITEIELSGFNEFKDRAGDLFKSGDYVAAIQEYEKSANTLPRGHPLRIISYSNLMASLLKTGQYKETLNVGLMALKLFPKDTIQWPQLIQNSKPSKTYRDMWPKIVQRQAEAFEHSENFQDAFLSYQSLIENNFCTNKVMDGKRRCQKILNPEKPNVVSKKTASQTSSPSPNISERVSKNLQKVKEDNRKQVEEESQRYALYDRVHDQIKLWESGNANDIRHLLSNLQTVITWVDWKPVSTADLVMPKKVKVTYLRAIAKTHPDKVPDSLSLEKKMIAESVFSSLSSAWEKFKSENDIN</sequence>
<organism evidence="3 4">
    <name type="scientific">Zygosaccharomyces mellis</name>
    <dbReference type="NCBI Taxonomy" id="42258"/>
    <lineage>
        <taxon>Eukaryota</taxon>
        <taxon>Fungi</taxon>
        <taxon>Dikarya</taxon>
        <taxon>Ascomycota</taxon>
        <taxon>Saccharomycotina</taxon>
        <taxon>Saccharomycetes</taxon>
        <taxon>Saccharomycetales</taxon>
        <taxon>Saccharomycetaceae</taxon>
        <taxon>Zygosaccharomyces</taxon>
    </lineage>
</organism>
<evidence type="ECO:0000256" key="1">
    <source>
        <dbReference type="SAM" id="MobiDB-lite"/>
    </source>
</evidence>
<dbReference type="GO" id="GO:0072318">
    <property type="term" value="P:clathrin coat disassembly"/>
    <property type="evidence" value="ECO:0007669"/>
    <property type="project" value="TreeGrafter"/>
</dbReference>
<feature type="compositionally biased region" description="Polar residues" evidence="1">
    <location>
        <begin position="32"/>
        <end position="58"/>
    </location>
</feature>
<comment type="caution">
    <text evidence="3">The sequence shown here is derived from an EMBL/GenBank/DDBJ whole genome shotgun (WGS) entry which is preliminary data.</text>
</comment>
<name>A0A4C2E0H7_9SACH</name>
<dbReference type="SUPFAM" id="SSF46565">
    <property type="entry name" value="Chaperone J-domain"/>
    <property type="match status" value="1"/>
</dbReference>
<dbReference type="Gene3D" id="1.10.287.110">
    <property type="entry name" value="DnaJ domain"/>
    <property type="match status" value="1"/>
</dbReference>
<feature type="region of interest" description="Disordered" evidence="1">
    <location>
        <begin position="1"/>
        <end position="91"/>
    </location>
</feature>
<dbReference type="SUPFAM" id="SSF48452">
    <property type="entry name" value="TPR-like"/>
    <property type="match status" value="1"/>
</dbReference>
<gene>
    <name evidence="3" type="ORF">ZYGM_000317</name>
</gene>
<dbReference type="InterPro" id="IPR009060">
    <property type="entry name" value="UBA-like_sf"/>
</dbReference>
<evidence type="ECO:0000313" key="4">
    <source>
        <dbReference type="Proteomes" id="UP000301737"/>
    </source>
</evidence>
<feature type="region of interest" description="Disordered" evidence="1">
    <location>
        <begin position="219"/>
        <end position="281"/>
    </location>
</feature>
<feature type="compositionally biased region" description="Basic and acidic residues" evidence="1">
    <location>
        <begin position="219"/>
        <end position="243"/>
    </location>
</feature>
<evidence type="ECO:0000313" key="3">
    <source>
        <dbReference type="EMBL" id="GCE97774.1"/>
    </source>
</evidence>
<reference evidence="3 4" key="1">
    <citation type="submission" date="2019-01" db="EMBL/GenBank/DDBJ databases">
        <title>Draft Genome Sequencing of Zygosaccharomyces mellis Ca-7.</title>
        <authorList>
            <person name="Shiwa Y."/>
            <person name="Kanesaki Y."/>
            <person name="Ishige T."/>
            <person name="Mura K."/>
            <person name="Hori T."/>
            <person name="Tamura T."/>
        </authorList>
    </citation>
    <scope>NUCLEOTIDE SEQUENCE [LARGE SCALE GENOMIC DNA]</scope>
    <source>
        <strain evidence="3 4">Ca-7</strain>
    </source>
</reference>
<dbReference type="GO" id="GO:0031982">
    <property type="term" value="C:vesicle"/>
    <property type="evidence" value="ECO:0007669"/>
    <property type="project" value="TreeGrafter"/>
</dbReference>
<feature type="compositionally biased region" description="Low complexity" evidence="1">
    <location>
        <begin position="73"/>
        <end position="83"/>
    </location>
</feature>
<feature type="compositionally biased region" description="Basic and acidic residues" evidence="1">
    <location>
        <begin position="254"/>
        <end position="267"/>
    </location>
</feature>
<keyword evidence="4" id="KW-1185">Reference proteome</keyword>
<dbReference type="GO" id="GO:0072583">
    <property type="term" value="P:clathrin-dependent endocytosis"/>
    <property type="evidence" value="ECO:0007669"/>
    <property type="project" value="TreeGrafter"/>
</dbReference>
<dbReference type="OrthoDB" id="1717591at2759"/>
<dbReference type="AlphaFoldDB" id="A0A4C2E0H7"/>
<dbReference type="Proteomes" id="UP000301737">
    <property type="component" value="Unassembled WGS sequence"/>
</dbReference>
<feature type="region of interest" description="Disordered" evidence="1">
    <location>
        <begin position="490"/>
        <end position="512"/>
    </location>
</feature>
<dbReference type="InterPro" id="IPR011990">
    <property type="entry name" value="TPR-like_helical_dom_sf"/>
</dbReference>
<dbReference type="Pfam" id="PF09145">
    <property type="entry name" value="Ubiq-assoc"/>
    <property type="match status" value="1"/>
</dbReference>
<proteinExistence type="predicted"/>
<dbReference type="InterPro" id="IPR015228">
    <property type="entry name" value="SWA2_UBA"/>
</dbReference>
<dbReference type="GO" id="GO:0030276">
    <property type="term" value="F:clathrin binding"/>
    <property type="evidence" value="ECO:0007669"/>
    <property type="project" value="TreeGrafter"/>
</dbReference>
<feature type="compositionally biased region" description="Polar residues" evidence="1">
    <location>
        <begin position="496"/>
        <end position="512"/>
    </location>
</feature>